<dbReference type="Proteomes" id="UP000194127">
    <property type="component" value="Unassembled WGS sequence"/>
</dbReference>
<proteinExistence type="predicted"/>
<gene>
    <name evidence="1" type="ORF">POSPLADRAFT_1047025</name>
</gene>
<accession>A0A1X6MZS6</accession>
<dbReference type="InterPro" id="IPR011333">
    <property type="entry name" value="SKP1/BTB/POZ_sf"/>
</dbReference>
<evidence type="ECO:0008006" key="3">
    <source>
        <dbReference type="Google" id="ProtNLM"/>
    </source>
</evidence>
<dbReference type="STRING" id="670580.A0A1X6MZS6"/>
<organism evidence="1 2">
    <name type="scientific">Postia placenta MAD-698-R-SB12</name>
    <dbReference type="NCBI Taxonomy" id="670580"/>
    <lineage>
        <taxon>Eukaryota</taxon>
        <taxon>Fungi</taxon>
        <taxon>Dikarya</taxon>
        <taxon>Basidiomycota</taxon>
        <taxon>Agaricomycotina</taxon>
        <taxon>Agaricomycetes</taxon>
        <taxon>Polyporales</taxon>
        <taxon>Adustoporiaceae</taxon>
        <taxon>Rhodonia</taxon>
    </lineage>
</organism>
<dbReference type="EMBL" id="KZ110598">
    <property type="protein sequence ID" value="OSX61750.1"/>
    <property type="molecule type" value="Genomic_DNA"/>
</dbReference>
<dbReference type="OrthoDB" id="6359816at2759"/>
<protein>
    <recommendedName>
        <fullName evidence="3">BTB domain-containing protein</fullName>
    </recommendedName>
</protein>
<dbReference type="Gene3D" id="3.30.710.10">
    <property type="entry name" value="Potassium Channel Kv1.1, Chain A"/>
    <property type="match status" value="1"/>
</dbReference>
<evidence type="ECO:0000313" key="1">
    <source>
        <dbReference type="EMBL" id="OSX61750.1"/>
    </source>
</evidence>
<reference evidence="1 2" key="1">
    <citation type="submission" date="2017-04" db="EMBL/GenBank/DDBJ databases">
        <title>Genome Sequence of the Model Brown-Rot Fungus Postia placenta SB12.</title>
        <authorList>
            <consortium name="DOE Joint Genome Institute"/>
            <person name="Gaskell J."/>
            <person name="Kersten P."/>
            <person name="Larrondo L.F."/>
            <person name="Canessa P."/>
            <person name="Martinez D."/>
            <person name="Hibbett D."/>
            <person name="Schmoll M."/>
            <person name="Kubicek C.P."/>
            <person name="Martinez A.T."/>
            <person name="Yadav J."/>
            <person name="Master E."/>
            <person name="Magnuson J.K."/>
            <person name="James T."/>
            <person name="Yaver D."/>
            <person name="Berka R."/>
            <person name="Labutti K."/>
            <person name="Lipzen A."/>
            <person name="Aerts A."/>
            <person name="Barry K."/>
            <person name="Henrissat B."/>
            <person name="Blanchette R."/>
            <person name="Grigoriev I."/>
            <person name="Cullen D."/>
        </authorList>
    </citation>
    <scope>NUCLEOTIDE SEQUENCE [LARGE SCALE GENOMIC DNA]</scope>
    <source>
        <strain evidence="1 2">MAD-698-R-SB12</strain>
    </source>
</reference>
<dbReference type="GeneID" id="36324134"/>
<sequence length="238" mass="26131">MSGSVKTTCAFRKDALIDDMALARPVDSSSFYASVLTGGFSESVLSDIFEENTEIEGQEVTDAQYGYESDSDLEDDDVEIELGTADSGNQPAGMSAAPDAVLKKADHDVGEAIDLAMESGNKSSRPPTRIRPRCPGRTVFVKDIAYKTWQALLSYLYTGRVAFAPLRSAVQSSNDRTNTVNLRHPFDPPLCSPKSMYRLADKKQYGLEELKKLAYDNICSQLTADNVLPEVFSKFTSR</sequence>
<name>A0A1X6MZS6_9APHY</name>
<evidence type="ECO:0000313" key="2">
    <source>
        <dbReference type="Proteomes" id="UP000194127"/>
    </source>
</evidence>
<dbReference type="AlphaFoldDB" id="A0A1X6MZS6"/>
<dbReference type="RefSeq" id="XP_024338544.1">
    <property type="nucleotide sequence ID" value="XM_024479184.1"/>
</dbReference>
<keyword evidence="2" id="KW-1185">Reference proteome</keyword>